<keyword evidence="3" id="KW-1185">Reference proteome</keyword>
<feature type="domain" description="Ig-like" evidence="1">
    <location>
        <begin position="197"/>
        <end position="288"/>
    </location>
</feature>
<feature type="domain" description="Ig-like" evidence="1">
    <location>
        <begin position="2"/>
        <end position="116"/>
    </location>
</feature>
<reference evidence="2" key="1">
    <citation type="submission" date="2020-07" db="EMBL/GenBank/DDBJ databases">
        <title>Clarias magur genome sequencing, assembly and annotation.</title>
        <authorList>
            <person name="Kushwaha B."/>
            <person name="Kumar R."/>
            <person name="Das P."/>
            <person name="Joshi C.G."/>
            <person name="Kumar D."/>
            <person name="Nagpure N.S."/>
            <person name="Pandey M."/>
            <person name="Agarwal S."/>
            <person name="Srivastava S."/>
            <person name="Singh M."/>
            <person name="Sahoo L."/>
            <person name="Jayasankar P."/>
            <person name="Meher P.K."/>
            <person name="Koringa P.G."/>
            <person name="Iquebal M.A."/>
            <person name="Das S.P."/>
            <person name="Bit A."/>
            <person name="Patnaik S."/>
            <person name="Patel N."/>
            <person name="Shah T.M."/>
            <person name="Hinsu A."/>
            <person name="Jena J.K."/>
        </authorList>
    </citation>
    <scope>NUCLEOTIDE SEQUENCE</scope>
    <source>
        <strain evidence="2">CIFAMagur01</strain>
        <tissue evidence="2">Testis</tissue>
    </source>
</reference>
<dbReference type="EMBL" id="QNUK01000206">
    <property type="protein sequence ID" value="KAF5898234.1"/>
    <property type="molecule type" value="Genomic_DNA"/>
</dbReference>
<protein>
    <submittedName>
        <fullName evidence="2">T-cell surface protein tactile-like</fullName>
    </submittedName>
</protein>
<sequence length="295" mass="33134">IQSVSVQHETEVNATVGQNISLPCIMPEKHSKIVQLQWHKEGKQGHQKLVIFNPTILTYYHANVTLKLVPETNTTDIRGSILHLQQVTEEDSGEYVCDIASFPDGSIKTSTKVQITVPVLKVSMKITPSNKPIIEGDTVSITCVSDPPPDKYILSSSLNRESLDGKFIIQNITRHIRDLICQPYWNSSNLHLQSLSANVQLTVEFLDNIECNSESQIQVETATNLTITCEAESSMSLHFIWMKDNIPVSSSASLNLWSVNPDDSGIYTLTVYTKILNRLFRQKHFTITVMNTKHI</sequence>
<dbReference type="CDD" id="cd00096">
    <property type="entry name" value="Ig"/>
    <property type="match status" value="1"/>
</dbReference>
<evidence type="ECO:0000313" key="3">
    <source>
        <dbReference type="Proteomes" id="UP000727407"/>
    </source>
</evidence>
<proteinExistence type="predicted"/>
<feature type="non-terminal residue" evidence="2">
    <location>
        <position position="1"/>
    </location>
</feature>
<dbReference type="InterPro" id="IPR013783">
    <property type="entry name" value="Ig-like_fold"/>
</dbReference>
<dbReference type="PANTHER" id="PTHR15317">
    <property type="entry name" value="T-CELL SURFACE PROTEIN TACTILE"/>
    <property type="match status" value="1"/>
</dbReference>
<organism evidence="2 3">
    <name type="scientific">Clarias magur</name>
    <name type="common">Asian catfish</name>
    <name type="synonym">Macropteronotus magur</name>
    <dbReference type="NCBI Taxonomy" id="1594786"/>
    <lineage>
        <taxon>Eukaryota</taxon>
        <taxon>Metazoa</taxon>
        <taxon>Chordata</taxon>
        <taxon>Craniata</taxon>
        <taxon>Vertebrata</taxon>
        <taxon>Euteleostomi</taxon>
        <taxon>Actinopterygii</taxon>
        <taxon>Neopterygii</taxon>
        <taxon>Teleostei</taxon>
        <taxon>Ostariophysi</taxon>
        <taxon>Siluriformes</taxon>
        <taxon>Clariidae</taxon>
        <taxon>Clarias</taxon>
    </lineage>
</organism>
<dbReference type="SMART" id="SM00409">
    <property type="entry name" value="IG"/>
    <property type="match status" value="3"/>
</dbReference>
<dbReference type="Proteomes" id="UP000727407">
    <property type="component" value="Unassembled WGS sequence"/>
</dbReference>
<evidence type="ECO:0000313" key="2">
    <source>
        <dbReference type="EMBL" id="KAF5898234.1"/>
    </source>
</evidence>
<dbReference type="PROSITE" id="PS50835">
    <property type="entry name" value="IG_LIKE"/>
    <property type="match status" value="2"/>
</dbReference>
<gene>
    <name evidence="2" type="ORF">DAT39_012056</name>
</gene>
<comment type="caution">
    <text evidence="2">The sequence shown here is derived from an EMBL/GenBank/DDBJ whole genome shotgun (WGS) entry which is preliminary data.</text>
</comment>
<dbReference type="InterPro" id="IPR003599">
    <property type="entry name" value="Ig_sub"/>
</dbReference>
<dbReference type="SUPFAM" id="SSF48726">
    <property type="entry name" value="Immunoglobulin"/>
    <property type="match status" value="2"/>
</dbReference>
<feature type="non-terminal residue" evidence="2">
    <location>
        <position position="295"/>
    </location>
</feature>
<dbReference type="GO" id="GO:0007160">
    <property type="term" value="P:cell-matrix adhesion"/>
    <property type="evidence" value="ECO:0007669"/>
    <property type="project" value="TreeGrafter"/>
</dbReference>
<dbReference type="InterPro" id="IPR013106">
    <property type="entry name" value="Ig_V-set"/>
</dbReference>
<dbReference type="AlphaFoldDB" id="A0A8J4TV69"/>
<dbReference type="InterPro" id="IPR042381">
    <property type="entry name" value="CD96"/>
</dbReference>
<dbReference type="PANTHER" id="PTHR15317:SF1">
    <property type="entry name" value="T-CELL SURFACE PROTEIN TACTILE"/>
    <property type="match status" value="1"/>
</dbReference>
<dbReference type="InterPro" id="IPR007110">
    <property type="entry name" value="Ig-like_dom"/>
</dbReference>
<dbReference type="GO" id="GO:0006954">
    <property type="term" value="P:inflammatory response"/>
    <property type="evidence" value="ECO:0007669"/>
    <property type="project" value="TreeGrafter"/>
</dbReference>
<dbReference type="OrthoDB" id="10012075at2759"/>
<evidence type="ECO:0000259" key="1">
    <source>
        <dbReference type="PROSITE" id="PS50835"/>
    </source>
</evidence>
<name>A0A8J4TV69_CLAMG</name>
<dbReference type="InterPro" id="IPR036179">
    <property type="entry name" value="Ig-like_dom_sf"/>
</dbReference>
<dbReference type="Gene3D" id="2.60.40.10">
    <property type="entry name" value="Immunoglobulins"/>
    <property type="match status" value="2"/>
</dbReference>
<accession>A0A8J4TV69</accession>
<dbReference type="Pfam" id="PF07686">
    <property type="entry name" value="V-set"/>
    <property type="match status" value="1"/>
</dbReference>